<dbReference type="AlphaFoldDB" id="A0A2P5E8P2"/>
<dbReference type="Proteomes" id="UP000237000">
    <property type="component" value="Unassembled WGS sequence"/>
</dbReference>
<feature type="compositionally biased region" description="Low complexity" evidence="1">
    <location>
        <begin position="27"/>
        <end position="41"/>
    </location>
</feature>
<feature type="region of interest" description="Disordered" evidence="1">
    <location>
        <begin position="27"/>
        <end position="61"/>
    </location>
</feature>
<dbReference type="PANTHER" id="PTHR33090">
    <property type="entry name" value="DUF3774 DOMAIN PROTEIN-RELATED"/>
    <property type="match status" value="1"/>
</dbReference>
<sequence>MEGTKDHQAPTQCNSITSLYKDSAKCTSSSSYSSEQTTTFSGTFKREAFDKAPNENYNRDRVKQAEESLRTVMYLSCWGPNS</sequence>
<dbReference type="InParanoid" id="A0A2P5E8P2"/>
<evidence type="ECO:0000256" key="1">
    <source>
        <dbReference type="SAM" id="MobiDB-lite"/>
    </source>
</evidence>
<accession>A0A2P5E8P2</accession>
<evidence type="ECO:0000313" key="2">
    <source>
        <dbReference type="EMBL" id="PON81918.1"/>
    </source>
</evidence>
<dbReference type="OrthoDB" id="1421242at2759"/>
<dbReference type="Pfam" id="PF12609">
    <property type="entry name" value="DUF3774"/>
    <property type="match status" value="1"/>
</dbReference>
<dbReference type="EMBL" id="JXTC01000205">
    <property type="protein sequence ID" value="PON81918.1"/>
    <property type="molecule type" value="Genomic_DNA"/>
</dbReference>
<evidence type="ECO:0008006" key="4">
    <source>
        <dbReference type="Google" id="ProtNLM"/>
    </source>
</evidence>
<organism evidence="2 3">
    <name type="scientific">Trema orientale</name>
    <name type="common">Charcoal tree</name>
    <name type="synonym">Celtis orientalis</name>
    <dbReference type="NCBI Taxonomy" id="63057"/>
    <lineage>
        <taxon>Eukaryota</taxon>
        <taxon>Viridiplantae</taxon>
        <taxon>Streptophyta</taxon>
        <taxon>Embryophyta</taxon>
        <taxon>Tracheophyta</taxon>
        <taxon>Spermatophyta</taxon>
        <taxon>Magnoliopsida</taxon>
        <taxon>eudicotyledons</taxon>
        <taxon>Gunneridae</taxon>
        <taxon>Pentapetalae</taxon>
        <taxon>rosids</taxon>
        <taxon>fabids</taxon>
        <taxon>Rosales</taxon>
        <taxon>Cannabaceae</taxon>
        <taxon>Trema</taxon>
    </lineage>
</organism>
<proteinExistence type="predicted"/>
<protein>
    <recommendedName>
        <fullName evidence="4">Wound-responsive family protein</fullName>
    </recommendedName>
</protein>
<name>A0A2P5E8P2_TREOI</name>
<dbReference type="InterPro" id="IPR022251">
    <property type="entry name" value="DUF3774_wound-induced"/>
</dbReference>
<comment type="caution">
    <text evidence="2">The sequence shown here is derived from an EMBL/GenBank/DDBJ whole genome shotgun (WGS) entry which is preliminary data.</text>
</comment>
<gene>
    <name evidence="2" type="ORF">TorRG33x02_222410</name>
</gene>
<evidence type="ECO:0000313" key="3">
    <source>
        <dbReference type="Proteomes" id="UP000237000"/>
    </source>
</evidence>
<reference evidence="3" key="1">
    <citation type="submission" date="2016-06" db="EMBL/GenBank/DDBJ databases">
        <title>Parallel loss of symbiosis genes in relatives of nitrogen-fixing non-legume Parasponia.</title>
        <authorList>
            <person name="Van Velzen R."/>
            <person name="Holmer R."/>
            <person name="Bu F."/>
            <person name="Rutten L."/>
            <person name="Van Zeijl A."/>
            <person name="Liu W."/>
            <person name="Santuari L."/>
            <person name="Cao Q."/>
            <person name="Sharma T."/>
            <person name="Shen D."/>
            <person name="Roswanjaya Y."/>
            <person name="Wardhani T."/>
            <person name="Kalhor M.S."/>
            <person name="Jansen J."/>
            <person name="Van den Hoogen J."/>
            <person name="Gungor B."/>
            <person name="Hartog M."/>
            <person name="Hontelez J."/>
            <person name="Verver J."/>
            <person name="Yang W.-C."/>
            <person name="Schijlen E."/>
            <person name="Repin R."/>
            <person name="Schilthuizen M."/>
            <person name="Schranz E."/>
            <person name="Heidstra R."/>
            <person name="Miyata K."/>
            <person name="Fedorova E."/>
            <person name="Kohlen W."/>
            <person name="Bisseling T."/>
            <person name="Smit S."/>
            <person name="Geurts R."/>
        </authorList>
    </citation>
    <scope>NUCLEOTIDE SEQUENCE [LARGE SCALE GENOMIC DNA]</scope>
    <source>
        <strain evidence="3">cv. RG33-2</strain>
    </source>
</reference>
<feature type="compositionally biased region" description="Basic and acidic residues" evidence="1">
    <location>
        <begin position="44"/>
        <end position="61"/>
    </location>
</feature>
<keyword evidence="3" id="KW-1185">Reference proteome</keyword>
<dbReference type="FunCoup" id="A0A2P5E8P2">
    <property type="interactions" value="5"/>
</dbReference>